<feature type="domain" description="CAAX prenyl protease 2/Lysostaphin resistance protein A-like" evidence="2">
    <location>
        <begin position="172"/>
        <end position="240"/>
    </location>
</feature>
<proteinExistence type="predicted"/>
<dbReference type="InterPro" id="IPR003675">
    <property type="entry name" value="Rce1/LyrA-like_dom"/>
</dbReference>
<feature type="transmembrane region" description="Helical" evidence="1">
    <location>
        <begin position="142"/>
        <end position="165"/>
    </location>
</feature>
<feature type="transmembrane region" description="Helical" evidence="1">
    <location>
        <begin position="232"/>
        <end position="252"/>
    </location>
</feature>
<dbReference type="RefSeq" id="WP_265559791.1">
    <property type="nucleotide sequence ID" value="NZ_CP092471.1"/>
</dbReference>
<dbReference type="GO" id="GO:0008233">
    <property type="term" value="F:peptidase activity"/>
    <property type="evidence" value="ECO:0007669"/>
    <property type="project" value="UniProtKB-KW"/>
</dbReference>
<reference evidence="3" key="1">
    <citation type="submission" date="2022-02" db="EMBL/GenBank/DDBJ databases">
        <title>Qipengyuania spongiae sp. nov., isolated from marine sponge.</title>
        <authorList>
            <person name="Li Z."/>
            <person name="Zhang M."/>
        </authorList>
    </citation>
    <scope>NUCLEOTIDE SEQUENCE</scope>
    <source>
        <strain evidence="3">PHS-Z21</strain>
    </source>
</reference>
<organism evidence="3 4">
    <name type="scientific">Qipengyuania spongiae</name>
    <dbReference type="NCBI Taxonomy" id="2909673"/>
    <lineage>
        <taxon>Bacteria</taxon>
        <taxon>Pseudomonadati</taxon>
        <taxon>Pseudomonadota</taxon>
        <taxon>Alphaproteobacteria</taxon>
        <taxon>Sphingomonadales</taxon>
        <taxon>Erythrobacteraceae</taxon>
        <taxon>Qipengyuania</taxon>
    </lineage>
</organism>
<sequence>MNHRTKFAIQDAWQASAPVARKFLRFVRKPSVSIGSEDQLPSSKPVIGIVLFALSLVISAAFAIAALPLMLFVEAEPGSQLQKVSAQSIPSVVLAVVILGPLIEEIMFRGWLSGTWRAVIASALFLALVFGIAPLIDKHLSVSAAIIQLGLVIIGSAGFALLAPIDTGRRLPRFERLFPYIFWAQGIVFGALHFQNVSASSPMVAGLATLPLVICGWIWGFARINLGLSGAVLLHAAYNVPAAAALVAFSLLQNGW</sequence>
<gene>
    <name evidence="3" type="ORF">L1F33_03045</name>
</gene>
<name>A0ABY5SZI6_9SPHN</name>
<evidence type="ECO:0000259" key="2">
    <source>
        <dbReference type="Pfam" id="PF02517"/>
    </source>
</evidence>
<dbReference type="EMBL" id="CP092471">
    <property type="protein sequence ID" value="UVI39953.1"/>
    <property type="molecule type" value="Genomic_DNA"/>
</dbReference>
<keyword evidence="3" id="KW-0645">Protease</keyword>
<keyword evidence="4" id="KW-1185">Reference proteome</keyword>
<evidence type="ECO:0000256" key="1">
    <source>
        <dbReference type="SAM" id="Phobius"/>
    </source>
</evidence>
<feature type="transmembrane region" description="Helical" evidence="1">
    <location>
        <begin position="177"/>
        <end position="194"/>
    </location>
</feature>
<feature type="transmembrane region" description="Helical" evidence="1">
    <location>
        <begin position="200"/>
        <end position="220"/>
    </location>
</feature>
<dbReference type="Pfam" id="PF02517">
    <property type="entry name" value="Rce1-like"/>
    <property type="match status" value="2"/>
</dbReference>
<feature type="transmembrane region" description="Helical" evidence="1">
    <location>
        <begin position="115"/>
        <end position="136"/>
    </location>
</feature>
<feature type="transmembrane region" description="Helical" evidence="1">
    <location>
        <begin position="84"/>
        <end position="103"/>
    </location>
</feature>
<keyword evidence="1" id="KW-0472">Membrane</keyword>
<dbReference type="Proteomes" id="UP001065265">
    <property type="component" value="Chromosome"/>
</dbReference>
<protein>
    <submittedName>
        <fullName evidence="3">CPBP family glutamic-type intramembrane protease</fullName>
        <ecNumber evidence="3">3.4.-.-</ecNumber>
    </submittedName>
</protein>
<evidence type="ECO:0000313" key="4">
    <source>
        <dbReference type="Proteomes" id="UP001065265"/>
    </source>
</evidence>
<dbReference type="EC" id="3.4.-.-" evidence="3"/>
<keyword evidence="1" id="KW-0812">Transmembrane</keyword>
<feature type="transmembrane region" description="Helical" evidence="1">
    <location>
        <begin position="46"/>
        <end position="72"/>
    </location>
</feature>
<evidence type="ECO:0000313" key="3">
    <source>
        <dbReference type="EMBL" id="UVI39953.1"/>
    </source>
</evidence>
<dbReference type="GO" id="GO:0006508">
    <property type="term" value="P:proteolysis"/>
    <property type="evidence" value="ECO:0007669"/>
    <property type="project" value="UniProtKB-KW"/>
</dbReference>
<keyword evidence="3" id="KW-0378">Hydrolase</keyword>
<accession>A0ABY5SZI6</accession>
<keyword evidence="1" id="KW-1133">Transmembrane helix</keyword>
<feature type="domain" description="CAAX prenyl protease 2/Lysostaphin resistance protein A-like" evidence="2">
    <location>
        <begin position="90"/>
        <end position="145"/>
    </location>
</feature>